<comment type="caution">
    <text evidence="12">The sequence shown here is derived from an EMBL/GenBank/DDBJ whole genome shotgun (WGS) entry which is preliminary data.</text>
</comment>
<dbReference type="InterPro" id="IPR005709">
    <property type="entry name" value="Ribosomal_uS4_bac-type"/>
</dbReference>
<dbReference type="HAMAP" id="MF_01306_B">
    <property type="entry name" value="Ribosomal_uS4_B"/>
    <property type="match status" value="1"/>
</dbReference>
<dbReference type="EMBL" id="MGJV01000037">
    <property type="protein sequence ID" value="OGN13679.1"/>
    <property type="molecule type" value="Genomic_DNA"/>
</dbReference>
<evidence type="ECO:0000256" key="9">
    <source>
        <dbReference type="SAM" id="MobiDB-lite"/>
    </source>
</evidence>
<evidence type="ECO:0000256" key="6">
    <source>
        <dbReference type="ARBA" id="ARBA00035254"/>
    </source>
</evidence>
<dbReference type="SMART" id="SM01390">
    <property type="entry name" value="Ribosomal_S4"/>
    <property type="match status" value="1"/>
</dbReference>
<protein>
    <recommendedName>
        <fullName evidence="6 7">Small ribosomal subunit protein uS4</fullName>
    </recommendedName>
</protein>
<evidence type="ECO:0000256" key="3">
    <source>
        <dbReference type="ARBA" id="ARBA00022884"/>
    </source>
</evidence>
<dbReference type="InterPro" id="IPR018079">
    <property type="entry name" value="Ribosomal_uS4_CS"/>
</dbReference>
<reference evidence="12 13" key="1">
    <citation type="journal article" date="2016" name="Nat. Commun.">
        <title>Thousands of microbial genomes shed light on interconnected biogeochemical processes in an aquifer system.</title>
        <authorList>
            <person name="Anantharaman K."/>
            <person name="Brown C.T."/>
            <person name="Hug L.A."/>
            <person name="Sharon I."/>
            <person name="Castelle C.J."/>
            <person name="Probst A.J."/>
            <person name="Thomas B.C."/>
            <person name="Singh A."/>
            <person name="Wilkins M.J."/>
            <person name="Karaoz U."/>
            <person name="Brodie E.L."/>
            <person name="Williams K.H."/>
            <person name="Hubbard S.S."/>
            <person name="Banfield J.F."/>
        </authorList>
    </citation>
    <scope>NUCLEOTIDE SEQUENCE [LARGE SCALE GENOMIC DNA]</scope>
</reference>
<feature type="domain" description="RNA-binding S4" evidence="10">
    <location>
        <begin position="103"/>
        <end position="167"/>
    </location>
</feature>
<comment type="function">
    <text evidence="7">One of the primary rRNA binding proteins, it binds directly to 16S rRNA where it nucleates assembly of the body of the 30S subunit.</text>
</comment>
<dbReference type="Proteomes" id="UP000176581">
    <property type="component" value="Unassembled WGS sequence"/>
</dbReference>
<dbReference type="GO" id="GO:0003735">
    <property type="term" value="F:structural constituent of ribosome"/>
    <property type="evidence" value="ECO:0007669"/>
    <property type="project" value="InterPro"/>
</dbReference>
<dbReference type="InterPro" id="IPR036986">
    <property type="entry name" value="S4_RNA-bd_sf"/>
</dbReference>
<dbReference type="FunFam" id="3.10.290.10:FF:000001">
    <property type="entry name" value="30S ribosomal protein S4"/>
    <property type="match status" value="1"/>
</dbReference>
<sequence>MGRYTGPREKIERRLGERLLLKGERSLSPKSAIVKKPYPPGMHGPVKKKRPKKMSEYGQQLKSKQKVRNIYRILEKQFKNKVKSALASKNENLYEAIVNKLEYRLDNVIYRMGVAQSRDQARQLVNHGHILVNDRKVTIPSYEVKIGDEVEIREGSKKSAFFATLVPQWLEKYEVPAWVEIDKIRMVGRVKGYPTLDESGLNPNDLQAIIEFYSR</sequence>
<dbReference type="SUPFAM" id="SSF55174">
    <property type="entry name" value="Alpha-L RNA-binding motif"/>
    <property type="match status" value="1"/>
</dbReference>
<evidence type="ECO:0000259" key="11">
    <source>
        <dbReference type="SMART" id="SM01390"/>
    </source>
</evidence>
<dbReference type="AlphaFoldDB" id="A0A1F8FMZ8"/>
<dbReference type="Gene3D" id="1.10.1050.10">
    <property type="entry name" value="Ribosomal Protein S4 Delta 41, Chain A, domain 1"/>
    <property type="match status" value="1"/>
</dbReference>
<dbReference type="GO" id="GO:0015935">
    <property type="term" value="C:small ribosomal subunit"/>
    <property type="evidence" value="ECO:0007669"/>
    <property type="project" value="InterPro"/>
</dbReference>
<keyword evidence="3 7" id="KW-0694">RNA-binding</keyword>
<evidence type="ECO:0000313" key="13">
    <source>
        <dbReference type="Proteomes" id="UP000176581"/>
    </source>
</evidence>
<dbReference type="PROSITE" id="PS50889">
    <property type="entry name" value="S4"/>
    <property type="match status" value="1"/>
</dbReference>
<dbReference type="SMART" id="SM00363">
    <property type="entry name" value="S4"/>
    <property type="match status" value="1"/>
</dbReference>
<dbReference type="Gene3D" id="3.10.290.10">
    <property type="entry name" value="RNA-binding S4 domain"/>
    <property type="match status" value="1"/>
</dbReference>
<evidence type="ECO:0000259" key="10">
    <source>
        <dbReference type="SMART" id="SM00363"/>
    </source>
</evidence>
<dbReference type="GO" id="GO:0042274">
    <property type="term" value="P:ribosomal small subunit biogenesis"/>
    <property type="evidence" value="ECO:0007669"/>
    <property type="project" value="TreeGrafter"/>
</dbReference>
<proteinExistence type="inferred from homology"/>
<organism evidence="12 13">
    <name type="scientific">Candidatus Yanofskybacteria bacterium RIFCSPHIGHO2_02_FULL_43_22</name>
    <dbReference type="NCBI Taxonomy" id="1802681"/>
    <lineage>
        <taxon>Bacteria</taxon>
        <taxon>Candidatus Yanofskyibacteriota</taxon>
    </lineage>
</organism>
<dbReference type="Pfam" id="PF00163">
    <property type="entry name" value="Ribosomal_S4"/>
    <property type="match status" value="1"/>
</dbReference>
<comment type="function">
    <text evidence="7">With S5 and S12 plays an important role in translational accuracy.</text>
</comment>
<dbReference type="GO" id="GO:0019843">
    <property type="term" value="F:rRNA binding"/>
    <property type="evidence" value="ECO:0007669"/>
    <property type="project" value="UniProtKB-UniRule"/>
</dbReference>
<evidence type="ECO:0000256" key="4">
    <source>
        <dbReference type="ARBA" id="ARBA00022980"/>
    </source>
</evidence>
<evidence type="ECO:0000256" key="5">
    <source>
        <dbReference type="ARBA" id="ARBA00023274"/>
    </source>
</evidence>
<keyword evidence="2 7" id="KW-0699">rRNA-binding</keyword>
<comment type="similarity">
    <text evidence="1 7 8">Belongs to the universal ribosomal protein uS4 family.</text>
</comment>
<keyword evidence="4 7" id="KW-0689">Ribosomal protein</keyword>
<dbReference type="Pfam" id="PF01479">
    <property type="entry name" value="S4"/>
    <property type="match status" value="1"/>
</dbReference>
<dbReference type="CDD" id="cd00165">
    <property type="entry name" value="S4"/>
    <property type="match status" value="1"/>
</dbReference>
<dbReference type="PANTHER" id="PTHR11831">
    <property type="entry name" value="30S 40S RIBOSOMAL PROTEIN"/>
    <property type="match status" value="1"/>
</dbReference>
<dbReference type="InterPro" id="IPR002942">
    <property type="entry name" value="S4_RNA-bd"/>
</dbReference>
<evidence type="ECO:0000256" key="7">
    <source>
        <dbReference type="HAMAP-Rule" id="MF_01306"/>
    </source>
</evidence>
<evidence type="ECO:0000313" key="12">
    <source>
        <dbReference type="EMBL" id="OGN13679.1"/>
    </source>
</evidence>
<dbReference type="PANTHER" id="PTHR11831:SF4">
    <property type="entry name" value="SMALL RIBOSOMAL SUBUNIT PROTEIN US4M"/>
    <property type="match status" value="1"/>
</dbReference>
<comment type="subunit">
    <text evidence="7">Part of the 30S ribosomal subunit. Contacts protein S5. The interaction surface between S4 and S5 is involved in control of translational fidelity.</text>
</comment>
<dbReference type="InterPro" id="IPR022801">
    <property type="entry name" value="Ribosomal_uS4"/>
</dbReference>
<dbReference type="NCBIfam" id="TIGR01017">
    <property type="entry name" value="rpsD_bact"/>
    <property type="match status" value="1"/>
</dbReference>
<feature type="region of interest" description="Disordered" evidence="9">
    <location>
        <begin position="26"/>
        <end position="59"/>
    </location>
</feature>
<evidence type="ECO:0000256" key="2">
    <source>
        <dbReference type="ARBA" id="ARBA00022730"/>
    </source>
</evidence>
<dbReference type="NCBIfam" id="NF003717">
    <property type="entry name" value="PRK05327.1"/>
    <property type="match status" value="1"/>
</dbReference>
<feature type="domain" description="Small ribosomal subunit protein uS4 N-terminal" evidence="11">
    <location>
        <begin position="3"/>
        <end position="102"/>
    </location>
</feature>
<dbReference type="PROSITE" id="PS00632">
    <property type="entry name" value="RIBOSOMAL_S4"/>
    <property type="match status" value="1"/>
</dbReference>
<keyword evidence="5 7" id="KW-0687">Ribonucleoprotein</keyword>
<evidence type="ECO:0000256" key="8">
    <source>
        <dbReference type="RuleBase" id="RU003699"/>
    </source>
</evidence>
<name>A0A1F8FMZ8_9BACT</name>
<evidence type="ECO:0000256" key="1">
    <source>
        <dbReference type="ARBA" id="ARBA00007465"/>
    </source>
</evidence>
<dbReference type="InterPro" id="IPR001912">
    <property type="entry name" value="Ribosomal_uS4_N"/>
</dbReference>
<gene>
    <name evidence="7" type="primary">rpsD</name>
    <name evidence="12" type="ORF">A3J47_02270</name>
</gene>
<accession>A0A1F8FMZ8</accession>
<dbReference type="GO" id="GO:0006412">
    <property type="term" value="P:translation"/>
    <property type="evidence" value="ECO:0007669"/>
    <property type="project" value="UniProtKB-UniRule"/>
</dbReference>